<dbReference type="Gene3D" id="3.40.50.880">
    <property type="match status" value="1"/>
</dbReference>
<dbReference type="RefSeq" id="WP_149075376.1">
    <property type="nucleotide sequence ID" value="NZ_CP043329.1"/>
</dbReference>
<dbReference type="Pfam" id="PF14258">
    <property type="entry name" value="DUF4350"/>
    <property type="match status" value="1"/>
</dbReference>
<organism evidence="3 4">
    <name type="scientific">Pedobacter aquae</name>
    <dbReference type="NCBI Taxonomy" id="2605747"/>
    <lineage>
        <taxon>Bacteria</taxon>
        <taxon>Pseudomonadati</taxon>
        <taxon>Bacteroidota</taxon>
        <taxon>Sphingobacteriia</taxon>
        <taxon>Sphingobacteriales</taxon>
        <taxon>Sphingobacteriaceae</taxon>
        <taxon>Pedobacter</taxon>
    </lineage>
</organism>
<dbReference type="AlphaFoldDB" id="A0A5C0VIW1"/>
<evidence type="ECO:0000256" key="1">
    <source>
        <dbReference type="SAM" id="SignalP"/>
    </source>
</evidence>
<keyword evidence="4" id="KW-1185">Reference proteome</keyword>
<feature type="signal peptide" evidence="1">
    <location>
        <begin position="1"/>
        <end position="19"/>
    </location>
</feature>
<feature type="domain" description="DUF4350" evidence="2">
    <location>
        <begin position="52"/>
        <end position="230"/>
    </location>
</feature>
<reference evidence="3 4" key="1">
    <citation type="submission" date="2019-08" db="EMBL/GenBank/DDBJ databases">
        <title>Pedobacter sp. nov., isolated from Han river, South Korea.</title>
        <authorList>
            <person name="Lee D.-H."/>
            <person name="Kim Y.-S."/>
            <person name="Hwang E.-M."/>
            <person name="Le Tran T.C."/>
            <person name="Cha C.-J."/>
        </authorList>
    </citation>
    <scope>NUCLEOTIDE SEQUENCE [LARGE SCALE GENOMIC DNA]</scope>
    <source>
        <strain evidence="3 4">CJ43</strain>
    </source>
</reference>
<evidence type="ECO:0000313" key="3">
    <source>
        <dbReference type="EMBL" id="QEK52635.1"/>
    </source>
</evidence>
<feature type="chain" id="PRO_5022834777" description="DUF4350 domain-containing protein" evidence="1">
    <location>
        <begin position="20"/>
        <end position="262"/>
    </location>
</feature>
<proteinExistence type="predicted"/>
<accession>A0A5C0VIW1</accession>
<gene>
    <name evidence="3" type="ORF">FYC62_13950</name>
</gene>
<evidence type="ECO:0000259" key="2">
    <source>
        <dbReference type="Pfam" id="PF14258"/>
    </source>
</evidence>
<dbReference type="InterPro" id="IPR029062">
    <property type="entry name" value="Class_I_gatase-like"/>
</dbReference>
<dbReference type="SUPFAM" id="SSF52317">
    <property type="entry name" value="Class I glutamine amidotransferase-like"/>
    <property type="match status" value="1"/>
</dbReference>
<keyword evidence="1" id="KW-0732">Signal</keyword>
<sequence>MNKIILACLFAFLAINVTAQDKKTVTLDYFYNNEYQTKEGKTNRFHYTWEDKAMTGYSKWGEMFKQQGAALKSLTVAPTTANLAGTDVYIITDPDTKKETAKPNFVEKEAIKAIKKWVKTGGTLVLLANDSINCELPHFNKLANTFGIHFNDKIRNAVEKDLSVGLIVPEAGNEIFKTAKNLFLKGISTISVSKNAKALITDKGDVIIATAKYGKGKVFAAGDPWIYNEYIDNDILNTYKGNTIVFENNKAAQELTTWLLLD</sequence>
<dbReference type="InterPro" id="IPR025646">
    <property type="entry name" value="DUF4350"/>
</dbReference>
<protein>
    <recommendedName>
        <fullName evidence="2">DUF4350 domain-containing protein</fullName>
    </recommendedName>
</protein>
<dbReference type="EMBL" id="CP043329">
    <property type="protein sequence ID" value="QEK52635.1"/>
    <property type="molecule type" value="Genomic_DNA"/>
</dbReference>
<evidence type="ECO:0000313" key="4">
    <source>
        <dbReference type="Proteomes" id="UP000323653"/>
    </source>
</evidence>
<name>A0A5C0VIW1_9SPHI</name>
<dbReference type="KEGG" id="pej:FYC62_13950"/>
<dbReference type="Proteomes" id="UP000323653">
    <property type="component" value="Chromosome"/>
</dbReference>